<protein>
    <submittedName>
        <fullName evidence="1">Uncharacterized protein</fullName>
    </submittedName>
</protein>
<accession>U2PCI4</accession>
<organism evidence="1 2">
    <name type="scientific">Eubacterium ramulus ATCC 29099</name>
    <dbReference type="NCBI Taxonomy" id="1256908"/>
    <lineage>
        <taxon>Bacteria</taxon>
        <taxon>Bacillati</taxon>
        <taxon>Bacillota</taxon>
        <taxon>Clostridia</taxon>
        <taxon>Eubacteriales</taxon>
        <taxon>Eubacteriaceae</taxon>
        <taxon>Eubacterium</taxon>
    </lineage>
</organism>
<gene>
    <name evidence="1" type="ORF">HMPREF0373_03062</name>
</gene>
<dbReference type="Proteomes" id="UP000016608">
    <property type="component" value="Unassembled WGS sequence"/>
</dbReference>
<proteinExistence type="predicted"/>
<evidence type="ECO:0000313" key="1">
    <source>
        <dbReference type="EMBL" id="ERK41866.1"/>
    </source>
</evidence>
<sequence>MTDTIVNQKIKVQMATFRYESDLKGHDRRRFENVTGKAQKKIESKNCITRHIERLRRKNPLESICY</sequence>
<comment type="caution">
    <text evidence="1">The sequence shown here is derived from an EMBL/GenBank/DDBJ whole genome shotgun (WGS) entry which is preliminary data.</text>
</comment>
<dbReference type="HOGENOM" id="CLU_2824705_0_0_9"/>
<reference evidence="1 2" key="1">
    <citation type="submission" date="2013-06" db="EMBL/GenBank/DDBJ databases">
        <authorList>
            <person name="Weinstock G."/>
            <person name="Sodergren E."/>
            <person name="Lobos E.A."/>
            <person name="Fulton L."/>
            <person name="Fulton R."/>
            <person name="Courtney L."/>
            <person name="Fronick C."/>
            <person name="O'Laughlin M."/>
            <person name="Godfrey J."/>
            <person name="Wilson R.M."/>
            <person name="Miner T."/>
            <person name="Farmer C."/>
            <person name="Delehaunty K."/>
            <person name="Cordes M."/>
            <person name="Minx P."/>
            <person name="Tomlinson C."/>
            <person name="Chen J."/>
            <person name="Wollam A."/>
            <person name="Pepin K.H."/>
            <person name="Bhonagiri V."/>
            <person name="Zhang X."/>
            <person name="Warren W."/>
            <person name="Mitreva M."/>
            <person name="Mardis E.R."/>
            <person name="Wilson R.K."/>
        </authorList>
    </citation>
    <scope>NUCLEOTIDE SEQUENCE [LARGE SCALE GENOMIC DNA]</scope>
    <source>
        <strain evidence="1 2">ATCC 29099</strain>
    </source>
</reference>
<name>U2PCI4_EUBRA</name>
<dbReference type="EMBL" id="AWVJ01000181">
    <property type="protein sequence ID" value="ERK41866.1"/>
    <property type="molecule type" value="Genomic_DNA"/>
</dbReference>
<dbReference type="AlphaFoldDB" id="U2PCI4"/>
<evidence type="ECO:0000313" key="2">
    <source>
        <dbReference type="Proteomes" id="UP000016608"/>
    </source>
</evidence>
<keyword evidence="2" id="KW-1185">Reference proteome</keyword>